<organism evidence="3 4">
    <name type="scientific">Thecamonas trahens ATCC 50062</name>
    <dbReference type="NCBI Taxonomy" id="461836"/>
    <lineage>
        <taxon>Eukaryota</taxon>
        <taxon>Apusozoa</taxon>
        <taxon>Apusomonadida</taxon>
        <taxon>Apusomonadidae</taxon>
        <taxon>Thecamonas</taxon>
    </lineage>
</organism>
<keyword evidence="4" id="KW-1185">Reference proteome</keyword>
<dbReference type="Proteomes" id="UP000054408">
    <property type="component" value="Unassembled WGS sequence"/>
</dbReference>
<accession>A0A0L0D8M8</accession>
<dbReference type="PANTHER" id="PTHR12187">
    <property type="entry name" value="AGAP000124-PA"/>
    <property type="match status" value="1"/>
</dbReference>
<name>A0A0L0D8M8_THETB</name>
<dbReference type="OrthoDB" id="159395at2759"/>
<dbReference type="STRING" id="461836.A0A0L0D8M8"/>
<dbReference type="eggNOG" id="KOG4428">
    <property type="taxonomic scope" value="Eukaryota"/>
</dbReference>
<dbReference type="GeneID" id="25560289"/>
<dbReference type="AlphaFoldDB" id="A0A0L0D8M8"/>
<proteinExistence type="predicted"/>
<gene>
    <name evidence="3" type="ORF">AMSG_00481</name>
</gene>
<dbReference type="GO" id="GO:0005737">
    <property type="term" value="C:cytoplasm"/>
    <property type="evidence" value="ECO:0007669"/>
    <property type="project" value="TreeGrafter"/>
</dbReference>
<evidence type="ECO:0000313" key="4">
    <source>
        <dbReference type="Proteomes" id="UP000054408"/>
    </source>
</evidence>
<dbReference type="GO" id="GO:0016316">
    <property type="term" value="F:phosphatidylinositol-3,4-bisphosphate 4-phosphatase activity"/>
    <property type="evidence" value="ECO:0007669"/>
    <property type="project" value="InterPro"/>
</dbReference>
<keyword evidence="2" id="KW-0443">Lipid metabolism</keyword>
<dbReference type="InterPro" id="IPR039034">
    <property type="entry name" value="INPP4"/>
</dbReference>
<evidence type="ECO:0000256" key="2">
    <source>
        <dbReference type="ARBA" id="ARBA00023098"/>
    </source>
</evidence>
<dbReference type="RefSeq" id="XP_013762760.1">
    <property type="nucleotide sequence ID" value="XM_013907306.1"/>
</dbReference>
<dbReference type="EMBL" id="GL349434">
    <property type="protein sequence ID" value="KNC48704.1"/>
    <property type="molecule type" value="Genomic_DNA"/>
</dbReference>
<keyword evidence="1" id="KW-0378">Hydrolase</keyword>
<sequence>MARTEVQPLGGMVRFAVALRLEVSGEDETLVRIGVYAAEGERMTPPDPNALLAEAEFVLVPSQLVAGTTVTAPAVARIGGESCGQVESSSAVLLRTASSGVLHITESLVVSQYCFDIPFQLALLLLDEAVSAFELEIDGAVKVINGAVASRGELPAGVVERVQATRDRVLTLANYLEQGQKHPLQTSVQFKPSTLKSAPELALVPTNLHVQSMEVVSDDGGCETTVTTTVGAFAAHIYGFKTGGIRQMLEGTPKAVTRLRVASRRDVAWSQALTAAITSFAQHLEWAVAKNSGAMGLAALQQLEALGFLFQVESLLSTQGKELGMLGDMDDAIRALAGVTFVVQLKGVSASVEERCRGQGGAVVLEVSRSCGGSSLGRSEPRVGLNLDVVLQIEVDARVLGGIGGGLEAGGGVLRVETVPVLFTQGINEMQTMANLLGGSKLQEDINAESLSRLQSFYSRWVKYHFGGEATSVAMRVLPELSEINASMQGLADEVQSSRSEKNAQILTRAADLTRTLLGGRVTVCKSAKDRTSMSVTFEQSRVLQQKHALVDGVTPETLMRAHGVRRDNAFLNIGRHSYAFNALQTFLLPSAYKPPSGTGGALVS</sequence>
<evidence type="ECO:0000313" key="3">
    <source>
        <dbReference type="EMBL" id="KNC48704.1"/>
    </source>
</evidence>
<protein>
    <submittedName>
        <fullName evidence="3">Type I inositol-3,4-bisphosphate 4-phosphatase</fullName>
    </submittedName>
</protein>
<reference evidence="3 4" key="1">
    <citation type="submission" date="2010-05" db="EMBL/GenBank/DDBJ databases">
        <title>The Genome Sequence of Thecamonas trahens ATCC 50062.</title>
        <authorList>
            <consortium name="The Broad Institute Genome Sequencing Platform"/>
            <person name="Russ C."/>
            <person name="Cuomo C."/>
            <person name="Shea T."/>
            <person name="Young S.K."/>
            <person name="Zeng Q."/>
            <person name="Koehrsen M."/>
            <person name="Haas B."/>
            <person name="Borodovsky M."/>
            <person name="Guigo R."/>
            <person name="Alvarado L."/>
            <person name="Berlin A."/>
            <person name="Bochicchio J."/>
            <person name="Borenstein D."/>
            <person name="Chapman S."/>
            <person name="Chen Z."/>
            <person name="Freedman E."/>
            <person name="Gellesch M."/>
            <person name="Goldberg J."/>
            <person name="Griggs A."/>
            <person name="Gujja S."/>
            <person name="Heilman E."/>
            <person name="Heiman D."/>
            <person name="Hepburn T."/>
            <person name="Howarth C."/>
            <person name="Jen D."/>
            <person name="Larson L."/>
            <person name="Mehta T."/>
            <person name="Park D."/>
            <person name="Pearson M."/>
            <person name="Roberts A."/>
            <person name="Saif S."/>
            <person name="Shenoy N."/>
            <person name="Sisk P."/>
            <person name="Stolte C."/>
            <person name="Sykes S."/>
            <person name="Thomson T."/>
            <person name="Walk T."/>
            <person name="White J."/>
            <person name="Yandava C."/>
            <person name="Burger G."/>
            <person name="Gray M.W."/>
            <person name="Holland P.W.H."/>
            <person name="King N."/>
            <person name="Lang F.B.F."/>
            <person name="Roger A.J."/>
            <person name="Ruiz-Trillo I."/>
            <person name="Lander E."/>
            <person name="Nusbaum C."/>
        </authorList>
    </citation>
    <scope>NUCLEOTIDE SEQUENCE [LARGE SCALE GENOMIC DNA]</scope>
    <source>
        <strain evidence="3 4">ATCC 50062</strain>
    </source>
</reference>
<dbReference type="PANTHER" id="PTHR12187:SF11">
    <property type="entry name" value="PHOSPHATIDYLINOSITOL-3,4-BISPHOSPHATE 4-PHOSPHATASE"/>
    <property type="match status" value="1"/>
</dbReference>
<evidence type="ECO:0000256" key="1">
    <source>
        <dbReference type="ARBA" id="ARBA00022801"/>
    </source>
</evidence>